<dbReference type="SUPFAM" id="SSF53850">
    <property type="entry name" value="Periplasmic binding protein-like II"/>
    <property type="match status" value="1"/>
</dbReference>
<dbReference type="Proteomes" id="UP000239990">
    <property type="component" value="Unassembled WGS sequence"/>
</dbReference>
<dbReference type="OrthoDB" id="8816280at2"/>
<evidence type="ECO:0000313" key="7">
    <source>
        <dbReference type="Proteomes" id="UP000239990"/>
    </source>
</evidence>
<dbReference type="InterPro" id="IPR050950">
    <property type="entry name" value="HTH-type_LysR_regulators"/>
</dbReference>
<dbReference type="SUPFAM" id="SSF46785">
    <property type="entry name" value="Winged helix' DNA-binding domain"/>
    <property type="match status" value="1"/>
</dbReference>
<dbReference type="PANTHER" id="PTHR30419:SF8">
    <property type="entry name" value="NITROGEN ASSIMILATION TRANSCRIPTIONAL ACTIVATOR-RELATED"/>
    <property type="match status" value="1"/>
</dbReference>
<comment type="caution">
    <text evidence="6">The sequence shown here is derived from an EMBL/GenBank/DDBJ whole genome shotgun (WGS) entry which is preliminary data.</text>
</comment>
<dbReference type="Gene3D" id="3.40.190.10">
    <property type="entry name" value="Periplasmic binding protein-like II"/>
    <property type="match status" value="2"/>
</dbReference>
<dbReference type="InterPro" id="IPR000847">
    <property type="entry name" value="LysR_HTH_N"/>
</dbReference>
<dbReference type="InterPro" id="IPR036388">
    <property type="entry name" value="WH-like_DNA-bd_sf"/>
</dbReference>
<keyword evidence="2" id="KW-0805">Transcription regulation</keyword>
<sequence length="331" mass="35542">MRTATATPTPGSPSSAATLFNRLIARTRLRHLQLIVLVAELGSVQHAAAQIGLTQSAATKMVLEVERVLEARLFERHARGMRPTFACRDLLPLLRNVMNSLTGCAESLAAAGAGFEGTVRVGAITAGVSGVINPALPEFFARQPQVRLELFEDALPVLLGRYADGELDFLVAREPAQLAPDSQFQALLADICVVASGPGHPLLGRRNLQPADLLAYPWASPPLDSQTYRAFEALFAECGELPPQQPLSTRSFATMVHYLRASQALMMGPLSFVREGLDSGALARLDCTLADTLPPLGLVSRTEPRNRSVAAFQAHLLETHAARRPGSQRAG</sequence>
<dbReference type="InterPro" id="IPR036390">
    <property type="entry name" value="WH_DNA-bd_sf"/>
</dbReference>
<protein>
    <submittedName>
        <fullName evidence="6">LysR family transcriptional regulator</fullName>
    </submittedName>
</protein>
<dbReference type="Gene3D" id="1.10.10.10">
    <property type="entry name" value="Winged helix-like DNA-binding domain superfamily/Winged helix DNA-binding domain"/>
    <property type="match status" value="1"/>
</dbReference>
<dbReference type="GO" id="GO:0003700">
    <property type="term" value="F:DNA-binding transcription factor activity"/>
    <property type="evidence" value="ECO:0007669"/>
    <property type="project" value="InterPro"/>
</dbReference>
<evidence type="ECO:0000256" key="3">
    <source>
        <dbReference type="ARBA" id="ARBA00023125"/>
    </source>
</evidence>
<evidence type="ECO:0000259" key="5">
    <source>
        <dbReference type="PROSITE" id="PS50931"/>
    </source>
</evidence>
<comment type="similarity">
    <text evidence="1">Belongs to the LysR transcriptional regulatory family.</text>
</comment>
<dbReference type="Pfam" id="PF00126">
    <property type="entry name" value="HTH_1"/>
    <property type="match status" value="1"/>
</dbReference>
<dbReference type="RefSeq" id="WP_104145305.1">
    <property type="nucleotide sequence ID" value="NZ_PREU01000014.1"/>
</dbReference>
<dbReference type="GO" id="GO:0003677">
    <property type="term" value="F:DNA binding"/>
    <property type="evidence" value="ECO:0007669"/>
    <property type="project" value="UniProtKB-KW"/>
</dbReference>
<dbReference type="PANTHER" id="PTHR30419">
    <property type="entry name" value="HTH-TYPE TRANSCRIPTIONAL REGULATOR YBHD"/>
    <property type="match status" value="1"/>
</dbReference>
<organism evidence="6 7">
    <name type="scientific">Achromobacter spanius</name>
    <dbReference type="NCBI Taxonomy" id="217203"/>
    <lineage>
        <taxon>Bacteria</taxon>
        <taxon>Pseudomonadati</taxon>
        <taxon>Pseudomonadota</taxon>
        <taxon>Betaproteobacteria</taxon>
        <taxon>Burkholderiales</taxon>
        <taxon>Alcaligenaceae</taxon>
        <taxon>Achromobacter</taxon>
    </lineage>
</organism>
<reference evidence="6 7" key="1">
    <citation type="submission" date="2018-02" db="EMBL/GenBank/DDBJ databases">
        <title>Draft Genome of Achromobacter spanius stain 6.</title>
        <authorList>
            <person name="Gunasekera T.S."/>
            <person name="Radwan O."/>
            <person name="Ruiz O.N."/>
        </authorList>
    </citation>
    <scope>NUCLEOTIDE SEQUENCE [LARGE SCALE GENOMIC DNA]</scope>
    <source>
        <strain evidence="6 7">6</strain>
    </source>
</reference>
<feature type="domain" description="HTH lysR-type" evidence="5">
    <location>
        <begin position="27"/>
        <end position="84"/>
    </location>
</feature>
<dbReference type="PROSITE" id="PS50931">
    <property type="entry name" value="HTH_LYSR"/>
    <property type="match status" value="1"/>
</dbReference>
<proteinExistence type="inferred from homology"/>
<gene>
    <name evidence="6" type="ORF">C4E15_25080</name>
</gene>
<dbReference type="EMBL" id="PREU01000014">
    <property type="protein sequence ID" value="PPA73603.1"/>
    <property type="molecule type" value="Genomic_DNA"/>
</dbReference>
<keyword evidence="4" id="KW-0804">Transcription</keyword>
<dbReference type="AlphaFoldDB" id="A0A2S5GL72"/>
<keyword evidence="3" id="KW-0238">DNA-binding</keyword>
<dbReference type="Pfam" id="PF03466">
    <property type="entry name" value="LysR_substrate"/>
    <property type="match status" value="1"/>
</dbReference>
<evidence type="ECO:0000256" key="4">
    <source>
        <dbReference type="ARBA" id="ARBA00023163"/>
    </source>
</evidence>
<evidence type="ECO:0000256" key="1">
    <source>
        <dbReference type="ARBA" id="ARBA00009437"/>
    </source>
</evidence>
<name>A0A2S5GL72_9BURK</name>
<dbReference type="GO" id="GO:0005829">
    <property type="term" value="C:cytosol"/>
    <property type="evidence" value="ECO:0007669"/>
    <property type="project" value="TreeGrafter"/>
</dbReference>
<evidence type="ECO:0000313" key="6">
    <source>
        <dbReference type="EMBL" id="PPA73603.1"/>
    </source>
</evidence>
<dbReference type="InterPro" id="IPR005119">
    <property type="entry name" value="LysR_subst-bd"/>
</dbReference>
<evidence type="ECO:0000256" key="2">
    <source>
        <dbReference type="ARBA" id="ARBA00023015"/>
    </source>
</evidence>
<accession>A0A2S5GL72</accession>